<dbReference type="OMA" id="QTDTMIE"/>
<evidence type="ECO:0000313" key="3">
    <source>
        <dbReference type="Proteomes" id="UP000326532"/>
    </source>
</evidence>
<organism evidence="2 3">
    <name type="scientific">Aspergillus parasiticus</name>
    <dbReference type="NCBI Taxonomy" id="5067"/>
    <lineage>
        <taxon>Eukaryota</taxon>
        <taxon>Fungi</taxon>
        <taxon>Dikarya</taxon>
        <taxon>Ascomycota</taxon>
        <taxon>Pezizomycotina</taxon>
        <taxon>Eurotiomycetes</taxon>
        <taxon>Eurotiomycetidae</taxon>
        <taxon>Eurotiales</taxon>
        <taxon>Aspergillaceae</taxon>
        <taxon>Aspergillus</taxon>
        <taxon>Aspergillus subgen. Circumdati</taxon>
    </lineage>
</organism>
<feature type="transmembrane region" description="Helical" evidence="1">
    <location>
        <begin position="270"/>
        <end position="291"/>
    </location>
</feature>
<dbReference type="GO" id="GO:0006506">
    <property type="term" value="P:GPI anchor biosynthetic process"/>
    <property type="evidence" value="ECO:0007669"/>
    <property type="project" value="InterPro"/>
</dbReference>
<dbReference type="VEuPathDB" id="FungiDB:BDV34DRAFT_211818"/>
<dbReference type="PANTHER" id="PTHR31410">
    <property type="entry name" value="TRANSMEMBRANE PROTEIN 246"/>
    <property type="match status" value="1"/>
</dbReference>
<proteinExistence type="predicted"/>
<keyword evidence="1" id="KW-0472">Membrane</keyword>
<evidence type="ECO:0008006" key="4">
    <source>
        <dbReference type="Google" id="ProtNLM"/>
    </source>
</evidence>
<dbReference type="GO" id="GO:0000139">
    <property type="term" value="C:Golgi membrane"/>
    <property type="evidence" value="ECO:0007669"/>
    <property type="project" value="InterPro"/>
</dbReference>
<sequence>MKPPRTTFVYFALRRLLKFNATKVLLASVFLWLTAYEFCRLRYWRGPHSAFFDGCNAYEWKYSLYREHEARRLIAGYNAPSDSHVYVKARMDLTICVSFATVKRDGYDYFEASVGSLLEGLDPRERSALCLNILFADTDPSRNPSWGQKWTDSLADKMGSYDVSEEEFSHLQELEKARNFREKGIFDYIYSLRTCTTTNASYIAILEEDIIIADAWMVKTLKALSDISHSWSSSDFAYRNMTSIFSIVQLVVFAGLLLHRLASGHPYLDYSTIGVICFISVPGFLGLTYMIDKYSLMPLKGVVEMNAHGCCTQGLVFPPEQVDGLITYLEDMKAGQTDFIIEEYADMARFTRRDNLEINTRSTWAFWFEENEPNKLRREHEELSQHPDVQRMLGHV</sequence>
<feature type="transmembrane region" description="Helical" evidence="1">
    <location>
        <begin position="237"/>
        <end position="258"/>
    </location>
</feature>
<keyword evidence="1" id="KW-0812">Transmembrane</keyword>
<accession>A0A5N6DQ44</accession>
<dbReference type="GO" id="GO:0016757">
    <property type="term" value="F:glycosyltransferase activity"/>
    <property type="evidence" value="ECO:0007669"/>
    <property type="project" value="InterPro"/>
</dbReference>
<reference evidence="2 3" key="1">
    <citation type="submission" date="2019-04" db="EMBL/GenBank/DDBJ databases">
        <title>Fungal friends and foes A comparative genomics study of 23 Aspergillus species from section Flavi.</title>
        <authorList>
            <consortium name="DOE Joint Genome Institute"/>
            <person name="Kjaerbolling I."/>
            <person name="Vesth T.C."/>
            <person name="Frisvad J.C."/>
            <person name="Nybo J.L."/>
            <person name="Theobald S."/>
            <person name="Kildgaard S."/>
            <person name="Petersen T.I."/>
            <person name="Kuo A."/>
            <person name="Sato A."/>
            <person name="Lyhne E.K."/>
            <person name="Kogle M.E."/>
            <person name="Wiebenga A."/>
            <person name="Kun R.S."/>
            <person name="Lubbers R.J."/>
            <person name="Makela M.R."/>
            <person name="Barry K."/>
            <person name="Chovatia M."/>
            <person name="Clum A."/>
            <person name="Daum C."/>
            <person name="Haridas S."/>
            <person name="He G."/>
            <person name="LaButti K."/>
            <person name="Lipzen A."/>
            <person name="Mondo S."/>
            <person name="Pangilinan J."/>
            <person name="Riley R."/>
            <person name="Salamov A."/>
            <person name="Simmons B.A."/>
            <person name="Magnuson J.K."/>
            <person name="Henrissat B."/>
            <person name="Mortensen U.H."/>
            <person name="Larsen T.O."/>
            <person name="De vries R.P."/>
            <person name="Grigoriev I.V."/>
            <person name="Machida M."/>
            <person name="Baker S.E."/>
            <person name="Andersen M.R."/>
        </authorList>
    </citation>
    <scope>NUCLEOTIDE SEQUENCE [LARGE SCALE GENOMIC DNA]</scope>
    <source>
        <strain evidence="2 3">CBS 117618</strain>
    </source>
</reference>
<keyword evidence="1" id="KW-1133">Transmembrane helix</keyword>
<dbReference type="InterPro" id="IPR029675">
    <property type="entry name" value="PGAP4"/>
</dbReference>
<gene>
    <name evidence="2" type="ORF">BDV34DRAFT_211818</name>
</gene>
<dbReference type="Proteomes" id="UP000326532">
    <property type="component" value="Unassembled WGS sequence"/>
</dbReference>
<name>A0A5N6DQ44_ASPPA</name>
<keyword evidence="3" id="KW-1185">Reference proteome</keyword>
<dbReference type="CDD" id="cd22189">
    <property type="entry name" value="PGAP4-like_fungal"/>
    <property type="match status" value="1"/>
</dbReference>
<dbReference type="EMBL" id="ML734958">
    <property type="protein sequence ID" value="KAB8207235.1"/>
    <property type="molecule type" value="Genomic_DNA"/>
</dbReference>
<dbReference type="AlphaFoldDB" id="A0A5N6DQ44"/>
<dbReference type="PANTHER" id="PTHR31410:SF1">
    <property type="entry name" value="POST-GPI ATTACHMENT TO PROTEINS FACTOR 4"/>
    <property type="match status" value="1"/>
</dbReference>
<evidence type="ECO:0000313" key="2">
    <source>
        <dbReference type="EMBL" id="KAB8207235.1"/>
    </source>
</evidence>
<protein>
    <recommendedName>
        <fullName evidence="4">Integral membrane protein</fullName>
    </recommendedName>
</protein>
<evidence type="ECO:0000256" key="1">
    <source>
        <dbReference type="SAM" id="Phobius"/>
    </source>
</evidence>